<dbReference type="GO" id="GO:0000976">
    <property type="term" value="F:transcription cis-regulatory region binding"/>
    <property type="evidence" value="ECO:0007669"/>
    <property type="project" value="TreeGrafter"/>
</dbReference>
<accession>A0A964FFD4</accession>
<feature type="DNA-binding region" description="H-T-H motif" evidence="4">
    <location>
        <begin position="38"/>
        <end position="57"/>
    </location>
</feature>
<dbReference type="PANTHER" id="PTHR30055">
    <property type="entry name" value="HTH-TYPE TRANSCRIPTIONAL REGULATOR RUTR"/>
    <property type="match status" value="1"/>
</dbReference>
<dbReference type="Gene3D" id="1.10.357.10">
    <property type="entry name" value="Tetracycline Repressor, domain 2"/>
    <property type="match status" value="1"/>
</dbReference>
<dbReference type="SUPFAM" id="SSF48498">
    <property type="entry name" value="Tetracyclin repressor-like, C-terminal domain"/>
    <property type="match status" value="1"/>
</dbReference>
<keyword evidence="3" id="KW-0804">Transcription</keyword>
<dbReference type="PROSITE" id="PS01081">
    <property type="entry name" value="HTH_TETR_1"/>
    <property type="match status" value="1"/>
</dbReference>
<comment type="caution">
    <text evidence="6">The sequence shown here is derived from an EMBL/GenBank/DDBJ whole genome shotgun (WGS) entry which is preliminary data.</text>
</comment>
<dbReference type="InterPro" id="IPR050109">
    <property type="entry name" value="HTH-type_TetR-like_transc_reg"/>
</dbReference>
<dbReference type="Pfam" id="PF14246">
    <property type="entry name" value="TetR_C_7"/>
    <property type="match status" value="1"/>
</dbReference>
<dbReference type="PRINTS" id="PR00455">
    <property type="entry name" value="HTHTETR"/>
</dbReference>
<evidence type="ECO:0000313" key="7">
    <source>
        <dbReference type="Proteomes" id="UP000729733"/>
    </source>
</evidence>
<evidence type="ECO:0000256" key="4">
    <source>
        <dbReference type="PROSITE-ProRule" id="PRU00335"/>
    </source>
</evidence>
<name>A0A964FFD4_9CYAN</name>
<dbReference type="GO" id="GO:0045892">
    <property type="term" value="P:negative regulation of DNA-templated transcription"/>
    <property type="evidence" value="ECO:0007669"/>
    <property type="project" value="UniProtKB-ARBA"/>
</dbReference>
<dbReference type="SUPFAM" id="SSF46689">
    <property type="entry name" value="Homeodomain-like"/>
    <property type="match status" value="1"/>
</dbReference>
<dbReference type="InterPro" id="IPR036271">
    <property type="entry name" value="Tet_transcr_reg_TetR-rel_C_sf"/>
</dbReference>
<dbReference type="InterPro" id="IPR039536">
    <property type="entry name" value="TetR_C_Proteobacteria"/>
</dbReference>
<dbReference type="InterPro" id="IPR009057">
    <property type="entry name" value="Homeodomain-like_sf"/>
</dbReference>
<evidence type="ECO:0000256" key="1">
    <source>
        <dbReference type="ARBA" id="ARBA00023015"/>
    </source>
</evidence>
<reference evidence="6" key="1">
    <citation type="journal article" date="2021" name="Antonie Van Leeuwenhoek">
        <title>Draft genome and description of Waterburya agarophytonicola gen. nov. sp. nov. (Pleurocapsales, Cyanobacteria): a seaweed symbiont.</title>
        <authorList>
            <person name="Bonthond G."/>
            <person name="Shalygin S."/>
            <person name="Bayer T."/>
            <person name="Weinberger F."/>
        </authorList>
    </citation>
    <scope>NUCLEOTIDE SEQUENCE</scope>
    <source>
        <strain evidence="6">KI4</strain>
    </source>
</reference>
<keyword evidence="2 4" id="KW-0238">DNA-binding</keyword>
<proteinExistence type="predicted"/>
<feature type="domain" description="HTH tetR-type" evidence="5">
    <location>
        <begin position="15"/>
        <end position="75"/>
    </location>
</feature>
<dbReference type="EMBL" id="JADWDC010000013">
    <property type="protein sequence ID" value="MCC0176847.1"/>
    <property type="molecule type" value="Genomic_DNA"/>
</dbReference>
<keyword evidence="7" id="KW-1185">Reference proteome</keyword>
<dbReference type="GO" id="GO:0003700">
    <property type="term" value="F:DNA-binding transcription factor activity"/>
    <property type="evidence" value="ECO:0007669"/>
    <property type="project" value="TreeGrafter"/>
</dbReference>
<sequence>MTKSDRQISERTKSEAKTTAILSGAMKEFLQNGYAGTSMDKVAKSARVSKATVYSHFGDKENLFNAVMQDLVKDKFQQVMSLEKPQSLEQDPQVVLSGMMTKMLANIQNNRSFQDFMRIIIGESGRFPELAKAYVNNVAKPTIEILTKYLKSHPALELADPEATVRVMMGTMVYFVMLQEMLHGKDIVPLEGDRVIKTLTDLITEG</sequence>
<dbReference type="PROSITE" id="PS50977">
    <property type="entry name" value="HTH_TETR_2"/>
    <property type="match status" value="1"/>
</dbReference>
<evidence type="ECO:0000313" key="6">
    <source>
        <dbReference type="EMBL" id="MCC0176847.1"/>
    </source>
</evidence>
<dbReference type="PANTHER" id="PTHR30055:SF223">
    <property type="entry name" value="HTH-TYPE TRANSCRIPTIONAL REGULATOR UIDR"/>
    <property type="match status" value="1"/>
</dbReference>
<organism evidence="6 7">
    <name type="scientific">Waterburya agarophytonicola KI4</name>
    <dbReference type="NCBI Taxonomy" id="2874699"/>
    <lineage>
        <taxon>Bacteria</taxon>
        <taxon>Bacillati</taxon>
        <taxon>Cyanobacteriota</taxon>
        <taxon>Cyanophyceae</taxon>
        <taxon>Pleurocapsales</taxon>
        <taxon>Hyellaceae</taxon>
        <taxon>Waterburya</taxon>
        <taxon>Waterburya agarophytonicola</taxon>
    </lineage>
</organism>
<dbReference type="AlphaFoldDB" id="A0A964FFD4"/>
<dbReference type="Pfam" id="PF00440">
    <property type="entry name" value="TetR_N"/>
    <property type="match status" value="1"/>
</dbReference>
<evidence type="ECO:0000259" key="5">
    <source>
        <dbReference type="PROSITE" id="PS50977"/>
    </source>
</evidence>
<dbReference type="InterPro" id="IPR001647">
    <property type="entry name" value="HTH_TetR"/>
</dbReference>
<dbReference type="FunFam" id="1.10.10.60:FF:000141">
    <property type="entry name" value="TetR family transcriptional regulator"/>
    <property type="match status" value="1"/>
</dbReference>
<evidence type="ECO:0000256" key="2">
    <source>
        <dbReference type="ARBA" id="ARBA00023125"/>
    </source>
</evidence>
<dbReference type="InterPro" id="IPR023772">
    <property type="entry name" value="DNA-bd_HTH_TetR-type_CS"/>
</dbReference>
<keyword evidence="1" id="KW-0805">Transcription regulation</keyword>
<protein>
    <submittedName>
        <fullName evidence="6">TetR/AcrR family transcriptional regulator</fullName>
    </submittedName>
</protein>
<evidence type="ECO:0000256" key="3">
    <source>
        <dbReference type="ARBA" id="ARBA00023163"/>
    </source>
</evidence>
<gene>
    <name evidence="6" type="ORF">I4641_07635</name>
</gene>
<dbReference type="Proteomes" id="UP000729733">
    <property type="component" value="Unassembled WGS sequence"/>
</dbReference>
<dbReference type="RefSeq" id="WP_229639883.1">
    <property type="nucleotide sequence ID" value="NZ_JADWDC010000013.1"/>
</dbReference>